<dbReference type="Pfam" id="PF00583">
    <property type="entry name" value="Acetyltransf_1"/>
    <property type="match status" value="1"/>
</dbReference>
<gene>
    <name evidence="2" type="ORF">U6A24_14530</name>
</gene>
<comment type="caution">
    <text evidence="2">The sequence shown here is derived from an EMBL/GenBank/DDBJ whole genome shotgun (WGS) entry which is preliminary data.</text>
</comment>
<reference evidence="2 3" key="1">
    <citation type="journal article" date="2013" name="Int. J. Syst. Evol. Microbiol.">
        <title>Aquimarina gracilis sp. nov., isolated from the gut microflora of a mussel, Mytilus coruscus, and emended description of Aquimarina spongiae.</title>
        <authorList>
            <person name="Park S.C."/>
            <person name="Choe H.N."/>
            <person name="Baik K.S."/>
            <person name="Seong C.N."/>
        </authorList>
    </citation>
    <scope>NUCLEOTIDE SEQUENCE [LARGE SCALE GENOMIC DNA]</scope>
    <source>
        <strain evidence="2 3">PSC32</strain>
    </source>
</reference>
<dbReference type="PROSITE" id="PS51186">
    <property type="entry name" value="GNAT"/>
    <property type="match status" value="1"/>
</dbReference>
<evidence type="ECO:0000313" key="3">
    <source>
        <dbReference type="Proteomes" id="UP001327027"/>
    </source>
</evidence>
<dbReference type="CDD" id="cd04301">
    <property type="entry name" value="NAT_SF"/>
    <property type="match status" value="1"/>
</dbReference>
<organism evidence="2 3">
    <name type="scientific">Aquimarina gracilis</name>
    <dbReference type="NCBI Taxonomy" id="874422"/>
    <lineage>
        <taxon>Bacteria</taxon>
        <taxon>Pseudomonadati</taxon>
        <taxon>Bacteroidota</taxon>
        <taxon>Flavobacteriia</taxon>
        <taxon>Flavobacteriales</taxon>
        <taxon>Flavobacteriaceae</taxon>
        <taxon>Aquimarina</taxon>
    </lineage>
</organism>
<dbReference type="Gene3D" id="3.40.630.30">
    <property type="match status" value="1"/>
</dbReference>
<keyword evidence="3" id="KW-1185">Reference proteome</keyword>
<dbReference type="InterPro" id="IPR000182">
    <property type="entry name" value="GNAT_dom"/>
</dbReference>
<proteinExistence type="predicted"/>
<evidence type="ECO:0000313" key="2">
    <source>
        <dbReference type="EMBL" id="MEB3346691.1"/>
    </source>
</evidence>
<feature type="domain" description="N-acetyltransferase" evidence="1">
    <location>
        <begin position="4"/>
        <end position="162"/>
    </location>
</feature>
<dbReference type="RefSeq" id="WP_324180717.1">
    <property type="nucleotide sequence ID" value="NZ_BAABAW010000006.1"/>
</dbReference>
<accession>A0ABU5ZXV6</accession>
<evidence type="ECO:0000259" key="1">
    <source>
        <dbReference type="PROSITE" id="PS51186"/>
    </source>
</evidence>
<name>A0ABU5ZXV6_9FLAO</name>
<dbReference type="EMBL" id="JAYKLX010000006">
    <property type="protein sequence ID" value="MEB3346691.1"/>
    <property type="molecule type" value="Genomic_DNA"/>
</dbReference>
<protein>
    <submittedName>
        <fullName evidence="2">GNAT family N-acetyltransferase</fullName>
    </submittedName>
</protein>
<sequence>MTKMTVKKLSNVPFDELLSCFLLAFENYYVKMPTDKNYYEQRWKAAKVDFNLSYGMFDEEKLVGFIIHAVDYRNGILTAFNTGTGVIPKYRGKRIVKSIYDYALRDLKQNSIEKSTLEVITKNEIAIRAYKSIGFDISKEYKCFNGVIKIENPHQVELKEVDLKNIVWKNLPNQELYSWDNQKETILEGTYKFYHVINNEVSESFFIVNTNAHYLAQFGLLQNKNGGWDRLFSAIKEKSSKIKINNVDERLKEKIDYLTSIGLENPIDQYEMELSLR</sequence>
<dbReference type="InterPro" id="IPR016181">
    <property type="entry name" value="Acyl_CoA_acyltransferase"/>
</dbReference>
<dbReference type="SUPFAM" id="SSF55729">
    <property type="entry name" value="Acyl-CoA N-acyltransferases (Nat)"/>
    <property type="match status" value="1"/>
</dbReference>
<dbReference type="Proteomes" id="UP001327027">
    <property type="component" value="Unassembled WGS sequence"/>
</dbReference>